<dbReference type="AlphaFoldDB" id="A0A557XBS5"/>
<dbReference type="GO" id="GO:0006006">
    <property type="term" value="P:glucose metabolic process"/>
    <property type="evidence" value="ECO:0007669"/>
    <property type="project" value="InterPro"/>
</dbReference>
<feature type="domain" description="Glucose-6-phosphate dehydrogenase NAD-binding" evidence="1">
    <location>
        <begin position="87"/>
        <end position="152"/>
    </location>
</feature>
<dbReference type="Proteomes" id="UP000320513">
    <property type="component" value="Unassembled WGS sequence"/>
</dbReference>
<dbReference type="GO" id="GO:0016614">
    <property type="term" value="F:oxidoreductase activity, acting on CH-OH group of donors"/>
    <property type="evidence" value="ECO:0007669"/>
    <property type="project" value="InterPro"/>
</dbReference>
<gene>
    <name evidence="2" type="ORF">FPZ47_24655</name>
</gene>
<name>A0A557XBS5_9MYCO</name>
<dbReference type="RefSeq" id="WP_144956373.1">
    <property type="nucleotide sequence ID" value="NZ_VMQU01000164.1"/>
</dbReference>
<keyword evidence="3" id="KW-1185">Reference proteome</keyword>
<dbReference type="InterPro" id="IPR022674">
    <property type="entry name" value="G6P_DH_NAD-bd"/>
</dbReference>
<evidence type="ECO:0000313" key="3">
    <source>
        <dbReference type="Proteomes" id="UP000320513"/>
    </source>
</evidence>
<dbReference type="Gene3D" id="3.40.50.720">
    <property type="entry name" value="NAD(P)-binding Rossmann-like Domain"/>
    <property type="match status" value="1"/>
</dbReference>
<accession>A0A557XBS5</accession>
<dbReference type="InterPro" id="IPR036291">
    <property type="entry name" value="NAD(P)-bd_dom_sf"/>
</dbReference>
<dbReference type="SUPFAM" id="SSF51735">
    <property type="entry name" value="NAD(P)-binding Rossmann-fold domains"/>
    <property type="match status" value="1"/>
</dbReference>
<evidence type="ECO:0000313" key="2">
    <source>
        <dbReference type="EMBL" id="TVS82945.1"/>
    </source>
</evidence>
<protein>
    <submittedName>
        <fullName evidence="2">Glucose-6-phosphate dehydrogenase</fullName>
    </submittedName>
</protein>
<proteinExistence type="predicted"/>
<evidence type="ECO:0000259" key="1">
    <source>
        <dbReference type="Pfam" id="PF00479"/>
    </source>
</evidence>
<dbReference type="Pfam" id="PF00479">
    <property type="entry name" value="G6PD_N"/>
    <property type="match status" value="1"/>
</dbReference>
<reference evidence="2 3" key="1">
    <citation type="submission" date="2019-07" db="EMBL/GenBank/DDBJ databases">
        <title>New Mycobacterium species.</title>
        <authorList>
            <person name="Tortoli E."/>
            <person name="Ghielmetti G."/>
            <person name="Friedel U."/>
            <person name="Trovato A."/>
        </authorList>
    </citation>
    <scope>NUCLEOTIDE SEQUENCE [LARGE SCALE GENOMIC DNA]</scope>
    <source>
        <strain evidence="2 3">16-83</strain>
    </source>
</reference>
<sequence>MSERPYDFFGEIFHRYFRPAIDAYPRMGGALVGRLLTLTDDVADRLTQTRCAAIAWGRAEAPNARITSELFVITQHGLMYAAGLNGSRRTLYYLATPPALFDPFVDQVDTAELREGAVVVVDSRLGRDLASAHPMDAALRRILDEHLALRVDLPA</sequence>
<organism evidence="2 3">
    <name type="scientific">Mycobacterium helveticum</name>
    <dbReference type="NCBI Taxonomy" id="2592811"/>
    <lineage>
        <taxon>Bacteria</taxon>
        <taxon>Bacillati</taxon>
        <taxon>Actinomycetota</taxon>
        <taxon>Actinomycetes</taxon>
        <taxon>Mycobacteriales</taxon>
        <taxon>Mycobacteriaceae</taxon>
        <taxon>Mycobacterium</taxon>
    </lineage>
</organism>
<dbReference type="EMBL" id="VMQU01000164">
    <property type="protein sequence ID" value="TVS82945.1"/>
    <property type="molecule type" value="Genomic_DNA"/>
</dbReference>
<dbReference type="GO" id="GO:0050661">
    <property type="term" value="F:NADP binding"/>
    <property type="evidence" value="ECO:0007669"/>
    <property type="project" value="InterPro"/>
</dbReference>
<comment type="caution">
    <text evidence="2">The sequence shown here is derived from an EMBL/GenBank/DDBJ whole genome shotgun (WGS) entry which is preliminary data.</text>
</comment>
<dbReference type="OrthoDB" id="4373823at2"/>